<gene>
    <name evidence="1" type="ORF">LY79DRAFT_541467</name>
</gene>
<protein>
    <submittedName>
        <fullName evidence="1">Uncharacterized protein</fullName>
    </submittedName>
</protein>
<dbReference type="AlphaFoldDB" id="A0AAD8QA70"/>
<comment type="caution">
    <text evidence="1">The sequence shown here is derived from an EMBL/GenBank/DDBJ whole genome shotgun (WGS) entry which is preliminary data.</text>
</comment>
<dbReference type="RefSeq" id="XP_060418164.1">
    <property type="nucleotide sequence ID" value="XM_060556934.1"/>
</dbReference>
<organism evidence="1 2">
    <name type="scientific">Colletotrichum navitas</name>
    <dbReference type="NCBI Taxonomy" id="681940"/>
    <lineage>
        <taxon>Eukaryota</taxon>
        <taxon>Fungi</taxon>
        <taxon>Dikarya</taxon>
        <taxon>Ascomycota</taxon>
        <taxon>Pezizomycotina</taxon>
        <taxon>Sordariomycetes</taxon>
        <taxon>Hypocreomycetidae</taxon>
        <taxon>Glomerellales</taxon>
        <taxon>Glomerellaceae</taxon>
        <taxon>Colletotrichum</taxon>
        <taxon>Colletotrichum graminicola species complex</taxon>
    </lineage>
</organism>
<keyword evidence="2" id="KW-1185">Reference proteome</keyword>
<reference evidence="1" key="1">
    <citation type="submission" date="2021-06" db="EMBL/GenBank/DDBJ databases">
        <title>Comparative genomics, transcriptomics and evolutionary studies reveal genomic signatures of adaptation to plant cell wall in hemibiotrophic fungi.</title>
        <authorList>
            <consortium name="DOE Joint Genome Institute"/>
            <person name="Baroncelli R."/>
            <person name="Diaz J.F."/>
            <person name="Benocci T."/>
            <person name="Peng M."/>
            <person name="Battaglia E."/>
            <person name="Haridas S."/>
            <person name="Andreopoulos W."/>
            <person name="Labutti K."/>
            <person name="Pangilinan J."/>
            <person name="Floch G.L."/>
            <person name="Makela M.R."/>
            <person name="Henrissat B."/>
            <person name="Grigoriev I.V."/>
            <person name="Crouch J.A."/>
            <person name="De Vries R.P."/>
            <person name="Sukno S.A."/>
            <person name="Thon M.R."/>
        </authorList>
    </citation>
    <scope>NUCLEOTIDE SEQUENCE</scope>
    <source>
        <strain evidence="1">CBS 125086</strain>
    </source>
</reference>
<evidence type="ECO:0000313" key="2">
    <source>
        <dbReference type="Proteomes" id="UP001230504"/>
    </source>
</evidence>
<name>A0AAD8QA70_9PEZI</name>
<dbReference type="Proteomes" id="UP001230504">
    <property type="component" value="Unassembled WGS sequence"/>
</dbReference>
<proteinExistence type="predicted"/>
<dbReference type="EMBL" id="JAHLJV010000008">
    <property type="protein sequence ID" value="KAK1597374.1"/>
    <property type="molecule type" value="Genomic_DNA"/>
</dbReference>
<evidence type="ECO:0000313" key="1">
    <source>
        <dbReference type="EMBL" id="KAK1597374.1"/>
    </source>
</evidence>
<accession>A0AAD8QA70</accession>
<dbReference type="GeneID" id="85441174"/>
<sequence>MPKNTRFGTVRGPSSFVWRAKRIGSPVQPQAYAAHSLRYTVRMQPVPVFCHVALPTSPTIP</sequence>